<evidence type="ECO:0000313" key="5">
    <source>
        <dbReference type="Proteomes" id="UP000198939"/>
    </source>
</evidence>
<name>A0A1H8LN82_9HYPH</name>
<dbReference type="EMBL" id="FOCV01000011">
    <property type="protein sequence ID" value="SEO06298.1"/>
    <property type="molecule type" value="Genomic_DNA"/>
</dbReference>
<organism evidence="2 4">
    <name type="scientific">Rhizobium tibeticum</name>
    <dbReference type="NCBI Taxonomy" id="501024"/>
    <lineage>
        <taxon>Bacteria</taxon>
        <taxon>Pseudomonadati</taxon>
        <taxon>Pseudomonadota</taxon>
        <taxon>Alphaproteobacteria</taxon>
        <taxon>Hyphomicrobiales</taxon>
        <taxon>Rhizobiaceae</taxon>
        <taxon>Rhizobium/Agrobacterium group</taxon>
        <taxon>Rhizobium</taxon>
    </lineage>
</organism>
<reference evidence="3 5" key="2">
    <citation type="submission" date="2016-10" db="EMBL/GenBank/DDBJ databases">
        <authorList>
            <person name="Varghese N."/>
            <person name="Submissions S."/>
        </authorList>
    </citation>
    <scope>NUCLEOTIDE SEQUENCE [LARGE SCALE GENOMIC DNA]</scope>
    <source>
        <strain evidence="3 5">CGMCC 1.7071</strain>
    </source>
</reference>
<reference evidence="2" key="3">
    <citation type="submission" date="2016-10" db="EMBL/GenBank/DDBJ databases">
        <authorList>
            <person name="de Groot N.N."/>
        </authorList>
    </citation>
    <scope>NUCLEOTIDE SEQUENCE [LARGE SCALE GENOMIC DNA]</scope>
    <source>
        <strain evidence="2">CCBAU85039</strain>
    </source>
</reference>
<sequence>MTKESVWDTHARLSGMTPTLMNGEFVFCVPVEDVARLADPIRCRGFASTKKSPWKRRPTERLSRSPVRRQGEDAANRRLVGRTNAEIGDSIFSDKH</sequence>
<feature type="compositionally biased region" description="Basic and acidic residues" evidence="1">
    <location>
        <begin position="57"/>
        <end position="76"/>
    </location>
</feature>
<proteinExistence type="predicted"/>
<protein>
    <submittedName>
        <fullName evidence="2">Uncharacterized protein</fullName>
    </submittedName>
</protein>
<evidence type="ECO:0000256" key="1">
    <source>
        <dbReference type="SAM" id="MobiDB-lite"/>
    </source>
</evidence>
<dbReference type="EMBL" id="FNXB01000013">
    <property type="protein sequence ID" value="SEH90429.1"/>
    <property type="molecule type" value="Genomic_DNA"/>
</dbReference>
<dbReference type="AlphaFoldDB" id="A0A1H8LN82"/>
<feature type="region of interest" description="Disordered" evidence="1">
    <location>
        <begin position="48"/>
        <end position="81"/>
    </location>
</feature>
<accession>A0A1H8LN82</accession>
<dbReference type="STRING" id="501024.RTCCBAU85039_2975"/>
<evidence type="ECO:0000313" key="3">
    <source>
        <dbReference type="EMBL" id="SEO06298.1"/>
    </source>
</evidence>
<reference evidence="4" key="1">
    <citation type="submission" date="2016-10" db="EMBL/GenBank/DDBJ databases">
        <authorList>
            <person name="Wibberg D."/>
        </authorList>
    </citation>
    <scope>NUCLEOTIDE SEQUENCE [LARGE SCALE GENOMIC DNA]</scope>
</reference>
<keyword evidence="5" id="KW-1185">Reference proteome</keyword>
<dbReference type="Proteomes" id="UP000198939">
    <property type="component" value="Unassembled WGS sequence"/>
</dbReference>
<gene>
    <name evidence="2" type="ORF">RTCCBAU85039_2975</name>
    <name evidence="3" type="ORF">SAMN05216228_101164</name>
</gene>
<dbReference type="Proteomes" id="UP000183063">
    <property type="component" value="Unassembled WGS sequence"/>
</dbReference>
<evidence type="ECO:0000313" key="4">
    <source>
        <dbReference type="Proteomes" id="UP000183063"/>
    </source>
</evidence>
<evidence type="ECO:0000313" key="2">
    <source>
        <dbReference type="EMBL" id="SEH90429.1"/>
    </source>
</evidence>